<feature type="non-terminal residue" evidence="9">
    <location>
        <position position="1"/>
    </location>
</feature>
<dbReference type="InterPro" id="IPR001162">
    <property type="entry name" value="UvrC_RNase_H_dom"/>
</dbReference>
<evidence type="ECO:0008006" key="11">
    <source>
        <dbReference type="Google" id="ProtNLM"/>
    </source>
</evidence>
<dbReference type="InterPro" id="IPR050066">
    <property type="entry name" value="UvrABC_protein_C"/>
</dbReference>
<dbReference type="Pfam" id="PF02151">
    <property type="entry name" value="UVR"/>
    <property type="match status" value="1"/>
</dbReference>
<dbReference type="Pfam" id="PF14520">
    <property type="entry name" value="HHH_5"/>
    <property type="match status" value="1"/>
</dbReference>
<organism evidence="9 10">
    <name type="scientific">Muiribacterium halophilum</name>
    <dbReference type="NCBI Taxonomy" id="2053465"/>
    <lineage>
        <taxon>Bacteria</taxon>
        <taxon>Candidatus Muiribacteriota</taxon>
        <taxon>Candidatus Muiribacteriia</taxon>
        <taxon>Candidatus Muiribacteriales</taxon>
        <taxon>Candidatus Muiribacteriaceae</taxon>
        <taxon>Candidatus Muiribacterium</taxon>
    </lineage>
</organism>
<keyword evidence="5" id="KW-0234">DNA repair</keyword>
<dbReference type="SMART" id="SM00465">
    <property type="entry name" value="GIYc"/>
    <property type="match status" value="1"/>
</dbReference>
<evidence type="ECO:0000256" key="1">
    <source>
        <dbReference type="ARBA" id="ARBA00022490"/>
    </source>
</evidence>
<keyword evidence="1" id="KW-0963">Cytoplasm</keyword>
<evidence type="ECO:0000259" key="6">
    <source>
        <dbReference type="PROSITE" id="PS50151"/>
    </source>
</evidence>
<dbReference type="InterPro" id="IPR035901">
    <property type="entry name" value="GIY-YIG_endonuc_sf"/>
</dbReference>
<feature type="domain" description="UvrC family homology region profile" evidence="8">
    <location>
        <begin position="265"/>
        <end position="435"/>
    </location>
</feature>
<dbReference type="InterPro" id="IPR036876">
    <property type="entry name" value="UVR_dom_sf"/>
</dbReference>
<dbReference type="Gene3D" id="3.40.1440.10">
    <property type="entry name" value="GIY-YIG endonuclease"/>
    <property type="match status" value="1"/>
</dbReference>
<dbReference type="AlphaFoldDB" id="A0A2N5ZM77"/>
<dbReference type="InterPro" id="IPR000305">
    <property type="entry name" value="GIY-YIG_endonuc"/>
</dbReference>
<dbReference type="Proteomes" id="UP000234857">
    <property type="component" value="Unassembled WGS sequence"/>
</dbReference>
<dbReference type="Pfam" id="PF01541">
    <property type="entry name" value="GIY-YIG"/>
    <property type="match status" value="1"/>
</dbReference>
<name>A0A2N5ZM77_MUIH1</name>
<dbReference type="PANTHER" id="PTHR30562:SF1">
    <property type="entry name" value="UVRABC SYSTEM PROTEIN C"/>
    <property type="match status" value="1"/>
</dbReference>
<dbReference type="InterPro" id="IPR010994">
    <property type="entry name" value="RuvA_2-like"/>
</dbReference>
<evidence type="ECO:0000256" key="3">
    <source>
        <dbReference type="ARBA" id="ARBA00022769"/>
    </source>
</evidence>
<gene>
    <name evidence="9" type="ORF">C0601_01170</name>
</gene>
<dbReference type="PROSITE" id="PS50151">
    <property type="entry name" value="UVR"/>
    <property type="match status" value="1"/>
</dbReference>
<dbReference type="SUPFAM" id="SSF46600">
    <property type="entry name" value="C-terminal UvrC-binding domain of UvrB"/>
    <property type="match status" value="1"/>
</dbReference>
<dbReference type="InterPro" id="IPR004791">
    <property type="entry name" value="UvrC"/>
</dbReference>
<dbReference type="Pfam" id="PF22920">
    <property type="entry name" value="UvrC_RNaseH"/>
    <property type="match status" value="1"/>
</dbReference>
<dbReference type="HAMAP" id="MF_00203">
    <property type="entry name" value="UvrC"/>
    <property type="match status" value="1"/>
</dbReference>
<dbReference type="GO" id="GO:0009380">
    <property type="term" value="C:excinuclease repair complex"/>
    <property type="evidence" value="ECO:0007669"/>
    <property type="project" value="InterPro"/>
</dbReference>
<keyword evidence="4" id="KW-0267">Excision nuclease</keyword>
<dbReference type="GO" id="GO:0009381">
    <property type="term" value="F:excinuclease ABC activity"/>
    <property type="evidence" value="ECO:0007669"/>
    <property type="project" value="InterPro"/>
</dbReference>
<dbReference type="InterPro" id="IPR001943">
    <property type="entry name" value="UVR_dom"/>
</dbReference>
<dbReference type="InterPro" id="IPR047296">
    <property type="entry name" value="GIY-YIG_UvrC_Cho"/>
</dbReference>
<feature type="domain" description="UVR" evidence="6">
    <location>
        <begin position="178"/>
        <end position="213"/>
    </location>
</feature>
<evidence type="ECO:0000256" key="5">
    <source>
        <dbReference type="ARBA" id="ARBA00023204"/>
    </source>
</evidence>
<evidence type="ECO:0000256" key="4">
    <source>
        <dbReference type="ARBA" id="ARBA00022881"/>
    </source>
</evidence>
<dbReference type="InterPro" id="IPR038476">
    <property type="entry name" value="UvrC_RNase_H_dom_sf"/>
</dbReference>
<accession>A0A2N5ZM77</accession>
<evidence type="ECO:0000313" key="9">
    <source>
        <dbReference type="EMBL" id="PLX19731.1"/>
    </source>
</evidence>
<evidence type="ECO:0000259" key="8">
    <source>
        <dbReference type="PROSITE" id="PS50165"/>
    </source>
</evidence>
<feature type="domain" description="GIY-YIG" evidence="7">
    <location>
        <begin position="1"/>
        <end position="73"/>
    </location>
</feature>
<dbReference type="GO" id="GO:0006289">
    <property type="term" value="P:nucleotide-excision repair"/>
    <property type="evidence" value="ECO:0007669"/>
    <property type="project" value="InterPro"/>
</dbReference>
<keyword evidence="3" id="KW-0228">DNA excision</keyword>
<dbReference type="Pfam" id="PF08459">
    <property type="entry name" value="UvrC_RNaseH_dom"/>
    <property type="match status" value="1"/>
</dbReference>
<dbReference type="PROSITE" id="PS50165">
    <property type="entry name" value="UVRC"/>
    <property type="match status" value="1"/>
</dbReference>
<dbReference type="Gene3D" id="3.30.420.340">
    <property type="entry name" value="UvrC, RNAse H endonuclease domain"/>
    <property type="match status" value="1"/>
</dbReference>
<dbReference type="EMBL" id="PKTG01000020">
    <property type="protein sequence ID" value="PLX19731.1"/>
    <property type="molecule type" value="Genomic_DNA"/>
</dbReference>
<evidence type="ECO:0000313" key="10">
    <source>
        <dbReference type="Proteomes" id="UP000234857"/>
    </source>
</evidence>
<dbReference type="SUPFAM" id="SSF47781">
    <property type="entry name" value="RuvA domain 2-like"/>
    <property type="match status" value="1"/>
</dbReference>
<sequence length="555" mass="64986">YLFLDEKGKVLYVGKAKNLKKRVSSYFREKENNKVKLLVRKHKKIDYIITNSETEALILENNLIKKHRPRFNIQLKDDKTYPYLVITDERFPRLLKVNRVGKLKIRKKYGPFVHGKMLKNFAQVMNSLLRLRTCRNLKKTPCLRKDIDRCLGPCTGKVDQKEYLKNIAVLEEILKGKKTLAPEIKEKMKSSSEKEEFEKAAFYRDALEIIDHFKKSQIVEASGKGNHEVIAIAFNSLRAVIIVQYYVKDRLLNTVKHEVDYIDIEDLLSEFFLERYKTFDGAKKTIYTSRKVYEFIKPYLKTLNIEIKVPKKGMKKARLELALTNAETYLKDNSKVLSNMMDRLRLKNLPLRIECYDISNVSGQFAVGSMVVFENGFKSSNEYRRFRIKKIKGANDFAMMREVIERRFSRKDWDYPQAVVIDGGKGQLSSVSDIIPESVDLLSIAKRFEIIYDRDMNEHYLSKESAILKLIQNIRDEAHRFAISYYRKRHSSAFLRSELLDLTGIGEKTVEKIMKNYDSYDSIIEAGKEKLTTIIGKRQSEIIYRFLKKEEKDGN</sequence>
<protein>
    <recommendedName>
        <fullName evidence="11">Excinuclease ABC subunit C</fullName>
    </recommendedName>
</protein>
<keyword evidence="2" id="KW-0227">DNA damage</keyword>
<dbReference type="CDD" id="cd10434">
    <property type="entry name" value="GIY-YIG_UvrC_Cho"/>
    <property type="match status" value="1"/>
</dbReference>
<dbReference type="NCBIfam" id="TIGR00194">
    <property type="entry name" value="uvrC"/>
    <property type="match status" value="1"/>
</dbReference>
<evidence type="ECO:0000256" key="2">
    <source>
        <dbReference type="ARBA" id="ARBA00022763"/>
    </source>
</evidence>
<proteinExistence type="inferred from homology"/>
<dbReference type="PROSITE" id="PS50164">
    <property type="entry name" value="GIY_YIG"/>
    <property type="match status" value="1"/>
</dbReference>
<evidence type="ECO:0000259" key="7">
    <source>
        <dbReference type="PROSITE" id="PS50164"/>
    </source>
</evidence>
<reference evidence="9 10" key="1">
    <citation type="submission" date="2017-11" db="EMBL/GenBank/DDBJ databases">
        <title>Genome-resolved metagenomics identifies genetic mobility, metabolic interactions, and unexpected diversity in perchlorate-reducing communities.</title>
        <authorList>
            <person name="Barnum T.P."/>
            <person name="Figueroa I.A."/>
            <person name="Carlstrom C.I."/>
            <person name="Lucas L.N."/>
            <person name="Engelbrektson A.L."/>
            <person name="Coates J.D."/>
        </authorList>
    </citation>
    <scope>NUCLEOTIDE SEQUENCE [LARGE SCALE GENOMIC DNA]</scope>
    <source>
        <strain evidence="9">BM706</strain>
    </source>
</reference>
<dbReference type="PANTHER" id="PTHR30562">
    <property type="entry name" value="UVRC/OXIDOREDUCTASE"/>
    <property type="match status" value="1"/>
</dbReference>
<dbReference type="SUPFAM" id="SSF82771">
    <property type="entry name" value="GIY-YIG endonuclease"/>
    <property type="match status" value="1"/>
</dbReference>
<dbReference type="Gene3D" id="1.10.150.20">
    <property type="entry name" value="5' to 3' exonuclease, C-terminal subdomain"/>
    <property type="match status" value="1"/>
</dbReference>
<dbReference type="FunFam" id="3.40.1440.10:FF:000001">
    <property type="entry name" value="UvrABC system protein C"/>
    <property type="match status" value="1"/>
</dbReference>
<comment type="caution">
    <text evidence="9">The sequence shown here is derived from an EMBL/GenBank/DDBJ whole genome shotgun (WGS) entry which is preliminary data.</text>
</comment>